<dbReference type="RefSeq" id="WP_245118807.1">
    <property type="nucleotide sequence ID" value="NZ_CP095061.1"/>
</dbReference>
<dbReference type="EMBL" id="CP095061">
    <property type="protein sequence ID" value="UOQ64814.1"/>
    <property type="molecule type" value="Genomic_DNA"/>
</dbReference>
<protein>
    <submittedName>
        <fullName evidence="2">Uncharacterized protein</fullName>
    </submittedName>
</protein>
<reference evidence="2" key="1">
    <citation type="submission" date="2022-04" db="EMBL/GenBank/DDBJ databases">
        <title>Hymenobacter sp. isolated from the air.</title>
        <authorList>
            <person name="Won M."/>
            <person name="Lee C.-M."/>
            <person name="Woen H.-Y."/>
            <person name="Kwon S.-W."/>
        </authorList>
    </citation>
    <scope>NUCLEOTIDE SEQUENCE</scope>
    <source>
        <strain evidence="2">5420S-77</strain>
    </source>
</reference>
<gene>
    <name evidence="2" type="ORF">MUN86_14715</name>
</gene>
<name>A0ABY4G1R5_9BACT</name>
<evidence type="ECO:0000313" key="3">
    <source>
        <dbReference type="Proteomes" id="UP000830401"/>
    </source>
</evidence>
<organism evidence="2 3">
    <name type="scientific">Hymenobacter volaticus</name>
    <dbReference type="NCBI Taxonomy" id="2932254"/>
    <lineage>
        <taxon>Bacteria</taxon>
        <taxon>Pseudomonadati</taxon>
        <taxon>Bacteroidota</taxon>
        <taxon>Cytophagia</taxon>
        <taxon>Cytophagales</taxon>
        <taxon>Hymenobacteraceae</taxon>
        <taxon>Hymenobacter</taxon>
    </lineage>
</organism>
<evidence type="ECO:0000313" key="2">
    <source>
        <dbReference type="EMBL" id="UOQ64814.1"/>
    </source>
</evidence>
<proteinExistence type="predicted"/>
<keyword evidence="3" id="KW-1185">Reference proteome</keyword>
<feature type="region of interest" description="Disordered" evidence="1">
    <location>
        <begin position="48"/>
        <end position="68"/>
    </location>
</feature>
<sequence length="244" mass="26034">MNDDYPGRPKLLKGALIEFSKRFIVPVPNIIIFQYNPETMVRKLETWYSGGQEGGQGGNSEPVNAQPHDPPETFDLTLEFDAADDLDNPVNQGIAIVAGVSNRIAALEMLLYPEEEAGGLLGSAVGALAGAAGGAAGITSNAKPVPRGKVPDLLFCWGPSRIVPVRLTSFSVEEQAYSPQLSPIRAKVTVGLKILQPRNLPCSKEVSSELLKTSYNIYKKVKQGLAASNMVGQSADAIMGMLPI</sequence>
<dbReference type="Proteomes" id="UP000830401">
    <property type="component" value="Chromosome"/>
</dbReference>
<accession>A0ABY4G1R5</accession>
<evidence type="ECO:0000256" key="1">
    <source>
        <dbReference type="SAM" id="MobiDB-lite"/>
    </source>
</evidence>